<dbReference type="SMART" id="SM00360">
    <property type="entry name" value="RRM"/>
    <property type="match status" value="1"/>
</dbReference>
<dbReference type="InterPro" id="IPR038192">
    <property type="entry name" value="CSTF_C_sf"/>
</dbReference>
<organism evidence="6 7">
    <name type="scientific">Candidozyma auris</name>
    <name type="common">Yeast</name>
    <name type="synonym">Candida auris</name>
    <dbReference type="NCBI Taxonomy" id="498019"/>
    <lineage>
        <taxon>Eukaryota</taxon>
        <taxon>Fungi</taxon>
        <taxon>Dikarya</taxon>
        <taxon>Ascomycota</taxon>
        <taxon>Saccharomycotina</taxon>
        <taxon>Pichiomycetes</taxon>
        <taxon>Metschnikowiaceae</taxon>
        <taxon>Candidozyma</taxon>
    </lineage>
</organism>
<dbReference type="Pfam" id="PF14304">
    <property type="entry name" value="CSTF_C"/>
    <property type="match status" value="1"/>
</dbReference>
<dbReference type="VEuPathDB" id="FungiDB:B9J08_004621"/>
<dbReference type="InterPro" id="IPR000504">
    <property type="entry name" value="RRM_dom"/>
</dbReference>
<dbReference type="Gene3D" id="3.30.70.330">
    <property type="match status" value="1"/>
</dbReference>
<sequence length="426" mass="46179">MSRRVDSPQLSASSILYIGLIPFEWSEQNLQAVVSGTAKVLDVRLGFDHVGKNKGFAFVEFENPQEAQKAANLISQIRINFPDGRPSKRLRIELSKEGFRTGNSPNKQVLPFISSNLPPYVELPPGVQGRGGGPQLPAPPRLPPVPGMPQRPPIPQLASQSSTGPRLPSVPGSNGGDSTPAPAPAPTMNHTNGGFLPESLLRASSVLTTPSKIPLETPDSINETLSLIPPAQLIELIANLKNLLSMNNAARAAEVFQLSPNLAAAAAQALLLMGFVDEAVIQESMKSASSTPQPQQPAPSYQQAPPNYQQQQQQQPYQQNYQNNYNQQPQGYSSYNQPPGLALLPPPPPRPQQYQQQPPRPPQQQQQQQPGSEWSHLPLSTQMKLGALPPEEATVIARVLSLPQDQINALAPDQQSMVASIKQQYL</sequence>
<evidence type="ECO:0000259" key="5">
    <source>
        <dbReference type="PROSITE" id="PS50102"/>
    </source>
</evidence>
<feature type="domain" description="RRM" evidence="5">
    <location>
        <begin position="14"/>
        <end position="97"/>
    </location>
</feature>
<keyword evidence="2" id="KW-0539">Nucleus</keyword>
<gene>
    <name evidence="6" type="ORF">QG37_07434</name>
</gene>
<accession>A0A0L0NRK0</accession>
<feature type="compositionally biased region" description="Pro residues" evidence="4">
    <location>
        <begin position="136"/>
        <end position="155"/>
    </location>
</feature>
<dbReference type="SUPFAM" id="SSF54928">
    <property type="entry name" value="RNA-binding domain, RBD"/>
    <property type="match status" value="1"/>
</dbReference>
<comment type="caution">
    <text evidence="6">The sequence shown here is derived from an EMBL/GenBank/DDBJ whole genome shotgun (WGS) entry which is preliminary data.</text>
</comment>
<proteinExistence type="predicted"/>
<feature type="region of interest" description="Disordered" evidence="4">
    <location>
        <begin position="121"/>
        <end position="196"/>
    </location>
</feature>
<dbReference type="Proteomes" id="UP000037122">
    <property type="component" value="Unassembled WGS sequence"/>
</dbReference>
<dbReference type="InterPro" id="IPR012677">
    <property type="entry name" value="Nucleotide-bd_a/b_plait_sf"/>
</dbReference>
<dbReference type="EMBL" id="LGST01000057">
    <property type="protein sequence ID" value="KND96305.1"/>
    <property type="molecule type" value="Genomic_DNA"/>
</dbReference>
<evidence type="ECO:0000313" key="6">
    <source>
        <dbReference type="EMBL" id="KND96305.1"/>
    </source>
</evidence>
<dbReference type="GO" id="GO:0031124">
    <property type="term" value="P:mRNA 3'-end processing"/>
    <property type="evidence" value="ECO:0007669"/>
    <property type="project" value="InterPro"/>
</dbReference>
<dbReference type="InterPro" id="IPR026896">
    <property type="entry name" value="CSTF_C"/>
</dbReference>
<dbReference type="PROSITE" id="PS50102">
    <property type="entry name" value="RRM"/>
    <property type="match status" value="1"/>
</dbReference>
<dbReference type="InterPro" id="IPR025742">
    <property type="entry name" value="CSTF2_hinge"/>
</dbReference>
<dbReference type="GO" id="GO:0003729">
    <property type="term" value="F:mRNA binding"/>
    <property type="evidence" value="ECO:0007669"/>
    <property type="project" value="TreeGrafter"/>
</dbReference>
<dbReference type="InterPro" id="IPR035979">
    <property type="entry name" value="RBD_domain_sf"/>
</dbReference>
<evidence type="ECO:0000256" key="3">
    <source>
        <dbReference type="PROSITE-ProRule" id="PRU00176"/>
    </source>
</evidence>
<keyword evidence="3" id="KW-0694">RNA-binding</keyword>
<feature type="region of interest" description="Disordered" evidence="4">
    <location>
        <begin position="286"/>
        <end position="374"/>
    </location>
</feature>
<feature type="compositionally biased region" description="Low complexity" evidence="4">
    <location>
        <begin position="352"/>
        <end position="370"/>
    </location>
</feature>
<dbReference type="VEuPathDB" id="FungiDB:CJI96_0004529"/>
<dbReference type="VEuPathDB" id="FungiDB:QG37_07434"/>
<dbReference type="Pfam" id="PF14327">
    <property type="entry name" value="CSTF2_hinge"/>
    <property type="match status" value="1"/>
</dbReference>
<comment type="subcellular location">
    <subcellularLocation>
        <location evidence="1">Nucleus</location>
    </subcellularLocation>
</comment>
<name>A0A0L0NRK0_CANAR</name>
<evidence type="ECO:0000256" key="1">
    <source>
        <dbReference type="ARBA" id="ARBA00004123"/>
    </source>
</evidence>
<dbReference type="PANTHER" id="PTHR45735">
    <property type="entry name" value="CLEAVAGE STIMULATION FACTOR SUBUNIT 2"/>
    <property type="match status" value="1"/>
</dbReference>
<evidence type="ECO:0000256" key="4">
    <source>
        <dbReference type="SAM" id="MobiDB-lite"/>
    </source>
</evidence>
<evidence type="ECO:0000313" key="7">
    <source>
        <dbReference type="Proteomes" id="UP000037122"/>
    </source>
</evidence>
<dbReference type="VEuPathDB" id="FungiDB:CJJ09_004634"/>
<dbReference type="GO" id="GO:0005847">
    <property type="term" value="C:mRNA cleavage and polyadenylation specificity factor complex"/>
    <property type="evidence" value="ECO:0007669"/>
    <property type="project" value="TreeGrafter"/>
</dbReference>
<dbReference type="Gene3D" id="1.10.20.70">
    <property type="entry name" value="Transcription termination and cleavage factor, C-terminal domain"/>
    <property type="match status" value="1"/>
</dbReference>
<dbReference type="PANTHER" id="PTHR45735:SF2">
    <property type="entry name" value="CLEAVAGE STIMULATION FACTOR SUBUNIT 2"/>
    <property type="match status" value="1"/>
</dbReference>
<dbReference type="VEuPathDB" id="FungiDB:CJI97_004831"/>
<dbReference type="AlphaFoldDB" id="A0A0L0NRK0"/>
<feature type="compositionally biased region" description="Low complexity" evidence="4">
    <location>
        <begin position="287"/>
        <end position="343"/>
    </location>
</feature>
<evidence type="ECO:0000256" key="2">
    <source>
        <dbReference type="ARBA" id="ARBA00023242"/>
    </source>
</evidence>
<dbReference type="Gene3D" id="1.25.40.630">
    <property type="match status" value="1"/>
</dbReference>
<dbReference type="Pfam" id="PF00076">
    <property type="entry name" value="RRM_1"/>
    <property type="match status" value="1"/>
</dbReference>
<reference evidence="7" key="1">
    <citation type="journal article" date="2015" name="BMC Genomics">
        <title>Draft genome of a commonly misdiagnosed multidrug resistant pathogen Candida auris.</title>
        <authorList>
            <person name="Chatterjee S."/>
            <person name="Alampalli S.V."/>
            <person name="Nageshan R.K."/>
            <person name="Chettiar S.T."/>
            <person name="Joshi S."/>
            <person name="Tatu U.S."/>
        </authorList>
    </citation>
    <scope>NUCLEOTIDE SEQUENCE [LARGE SCALE GENOMIC DNA]</scope>
    <source>
        <strain evidence="7">6684</strain>
    </source>
</reference>
<dbReference type="VEuPathDB" id="FungiDB:CJJ07_001410"/>
<protein>
    <recommendedName>
        <fullName evidence="5">RRM domain-containing protein</fullName>
    </recommendedName>
</protein>
<dbReference type="CDD" id="cd00590">
    <property type="entry name" value="RRM_SF"/>
    <property type="match status" value="1"/>
</dbReference>